<dbReference type="AlphaFoldDB" id="A0A8S4G7Y8"/>
<keyword evidence="1" id="KW-0732">Signal</keyword>
<dbReference type="Proteomes" id="UP000653454">
    <property type="component" value="Unassembled WGS sequence"/>
</dbReference>
<keyword evidence="3" id="KW-1185">Reference proteome</keyword>
<feature type="signal peptide" evidence="1">
    <location>
        <begin position="1"/>
        <end position="20"/>
    </location>
</feature>
<evidence type="ECO:0000313" key="3">
    <source>
        <dbReference type="Proteomes" id="UP000653454"/>
    </source>
</evidence>
<dbReference type="Pfam" id="PF15868">
    <property type="entry name" value="MBF2"/>
    <property type="match status" value="1"/>
</dbReference>
<sequence>MSATNLLLFLVLLVISSVNSSDLYLGYLDTNSRLIYNKVHQENPAIWVRSEDITVNCSKTEIINAIQIMDLREDKLGEVYVKRGGIGDKFVTIELDSPSVFRGYNFWVQVYAIESNGFYKWHGRK</sequence>
<protein>
    <submittedName>
        <fullName evidence="2">(diamondback moth) hypothetical protein</fullName>
    </submittedName>
</protein>
<proteinExistence type="predicted"/>
<evidence type="ECO:0000313" key="2">
    <source>
        <dbReference type="EMBL" id="CAG9135052.1"/>
    </source>
</evidence>
<dbReference type="EMBL" id="CAJHNJ030000093">
    <property type="protein sequence ID" value="CAG9135052.1"/>
    <property type="molecule type" value="Genomic_DNA"/>
</dbReference>
<feature type="chain" id="PRO_5035877773" evidence="1">
    <location>
        <begin position="21"/>
        <end position="125"/>
    </location>
</feature>
<comment type="caution">
    <text evidence="2">The sequence shown here is derived from an EMBL/GenBank/DDBJ whole genome shotgun (WGS) entry which is preliminary data.</text>
</comment>
<organism evidence="2 3">
    <name type="scientific">Plutella xylostella</name>
    <name type="common">Diamondback moth</name>
    <name type="synonym">Plutella maculipennis</name>
    <dbReference type="NCBI Taxonomy" id="51655"/>
    <lineage>
        <taxon>Eukaryota</taxon>
        <taxon>Metazoa</taxon>
        <taxon>Ecdysozoa</taxon>
        <taxon>Arthropoda</taxon>
        <taxon>Hexapoda</taxon>
        <taxon>Insecta</taxon>
        <taxon>Pterygota</taxon>
        <taxon>Neoptera</taxon>
        <taxon>Endopterygota</taxon>
        <taxon>Lepidoptera</taxon>
        <taxon>Glossata</taxon>
        <taxon>Ditrysia</taxon>
        <taxon>Yponomeutoidea</taxon>
        <taxon>Plutellidae</taxon>
        <taxon>Plutella</taxon>
    </lineage>
</organism>
<evidence type="ECO:0000256" key="1">
    <source>
        <dbReference type="SAM" id="SignalP"/>
    </source>
</evidence>
<gene>
    <name evidence="2" type="ORF">PLXY2_LOCUS13314</name>
</gene>
<reference evidence="2" key="1">
    <citation type="submission" date="2020-11" db="EMBL/GenBank/DDBJ databases">
        <authorList>
            <person name="Whiteford S."/>
        </authorList>
    </citation>
    <scope>NUCLEOTIDE SEQUENCE</scope>
</reference>
<accession>A0A8S4G7Y8</accession>
<dbReference type="InterPro" id="IPR031734">
    <property type="entry name" value="MBF2"/>
</dbReference>
<name>A0A8S4G7Y8_PLUXY</name>